<dbReference type="SUPFAM" id="SSF52540">
    <property type="entry name" value="P-loop containing nucleoside triphosphate hydrolases"/>
    <property type="match status" value="1"/>
</dbReference>
<dbReference type="KEGG" id="led:BBK82_41690"/>
<evidence type="ECO:0000313" key="2">
    <source>
        <dbReference type="EMBL" id="ANZ41505.1"/>
    </source>
</evidence>
<dbReference type="OrthoDB" id="4335782at2"/>
<dbReference type="Proteomes" id="UP000093053">
    <property type="component" value="Chromosome"/>
</dbReference>
<organism evidence="2 3">
    <name type="scientific">Lentzea guizhouensis</name>
    <dbReference type="NCBI Taxonomy" id="1586287"/>
    <lineage>
        <taxon>Bacteria</taxon>
        <taxon>Bacillati</taxon>
        <taxon>Actinomycetota</taxon>
        <taxon>Actinomycetes</taxon>
        <taxon>Pseudonocardiales</taxon>
        <taxon>Pseudonocardiaceae</taxon>
        <taxon>Lentzea</taxon>
    </lineage>
</organism>
<dbReference type="AlphaFoldDB" id="A0A1B2HV01"/>
<name>A0A1B2HV01_9PSEU</name>
<dbReference type="InterPro" id="IPR027417">
    <property type="entry name" value="P-loop_NTPase"/>
</dbReference>
<evidence type="ECO:0000259" key="1">
    <source>
        <dbReference type="Pfam" id="PF13191"/>
    </source>
</evidence>
<sequence>MPRRISEQELLTELLGGLRRGGGVVFEVTGSPGSGRTAVLRRVADQITGQGIRAVAARAAVESDVDAVVLTDVLAELGAEADGSTAALCRVVLDAAPLVLLVDDAQWLDERSTGSLRAVLRRIHRAPVAVVLATAGLGTAAEDVLAELAEDDSVTAPPWYLVDLPESVVDDERIARTLHLVSEPDMRLLRVMAVCGGRFESSLVHGLAELDHVDRAMTRLRGLGLVATDEPSLADGVTRAVLATMSGDQRDRLRSDAAVLGHQAVLGFDRMSALLVEAPPVGTAWARLVLQREARVLAGAGRTAEAARLLVRALSEPADTATRAEVLIQLAQCELDHAPEAADRRLVQVLHLTGPGMSGPRLRAADALACRERSGVARRAIETALAHPHLAEFEQEALRGLHCYAVSVTGEPDELGFPAVPALPDQLADPVRQGVAAWRLARGARGGAVELAARALAVRGPGPLTPRLAAAEALTWAGEYETALAGINAVLVDGRRYGSRAAVVEAMLQRCSVRLRQRRIVEAAEELAAVEAELPRDSWTPFLRARHMVLEVVLLLAAGLTDDAREALVRETATGAAHGLTHAWRLFAQGLVELVPEPATAARTFVDCGRWLRDAGVVNPAVLPWRLLAAVGWRAAGEVAHADALIAETHDLAVRWGVPAVLRESQEFADLARGVPAGEAAGAVVAGLFPGLLARHPVAVGS</sequence>
<dbReference type="InterPro" id="IPR041664">
    <property type="entry name" value="AAA_16"/>
</dbReference>
<feature type="domain" description="Orc1-like AAA ATPase" evidence="1">
    <location>
        <begin position="4"/>
        <end position="131"/>
    </location>
</feature>
<protein>
    <recommendedName>
        <fullName evidence="1">Orc1-like AAA ATPase domain-containing protein</fullName>
    </recommendedName>
</protein>
<dbReference type="RefSeq" id="WP_065919840.1">
    <property type="nucleotide sequence ID" value="NZ_CP016793.1"/>
</dbReference>
<dbReference type="Pfam" id="PF13191">
    <property type="entry name" value="AAA_16"/>
    <property type="match status" value="1"/>
</dbReference>
<proteinExistence type="predicted"/>
<evidence type="ECO:0000313" key="3">
    <source>
        <dbReference type="Proteomes" id="UP000093053"/>
    </source>
</evidence>
<dbReference type="STRING" id="1586287.BBK82_41690"/>
<dbReference type="EMBL" id="CP016793">
    <property type="protein sequence ID" value="ANZ41505.1"/>
    <property type="molecule type" value="Genomic_DNA"/>
</dbReference>
<gene>
    <name evidence="2" type="ORF">BBK82_41690</name>
</gene>
<reference evidence="2 3" key="1">
    <citation type="submission" date="2016-07" db="EMBL/GenBank/DDBJ databases">
        <title>Complete genome sequence of the Lentzea guizhouensis DHS C013.</title>
        <authorList>
            <person name="Cao C."/>
        </authorList>
    </citation>
    <scope>NUCLEOTIDE SEQUENCE [LARGE SCALE GENOMIC DNA]</scope>
    <source>
        <strain evidence="2 3">DHS C013</strain>
    </source>
</reference>
<keyword evidence="3" id="KW-1185">Reference proteome</keyword>
<accession>A0A1B2HV01</accession>